<protein>
    <submittedName>
        <fullName evidence="1">Uncharacterized protein</fullName>
    </submittedName>
</protein>
<evidence type="ECO:0000313" key="1">
    <source>
        <dbReference type="EMBL" id="JAH55124.1"/>
    </source>
</evidence>
<sequence>MASPGADTEFIGTPSQTH</sequence>
<reference evidence="1" key="2">
    <citation type="journal article" date="2015" name="Fish Shellfish Immunol.">
        <title>Early steps in the European eel (Anguilla anguilla)-Vibrio vulnificus interaction in the gills: Role of the RtxA13 toxin.</title>
        <authorList>
            <person name="Callol A."/>
            <person name="Pajuelo D."/>
            <person name="Ebbesson L."/>
            <person name="Teles M."/>
            <person name="MacKenzie S."/>
            <person name="Amaro C."/>
        </authorList>
    </citation>
    <scope>NUCLEOTIDE SEQUENCE</scope>
</reference>
<reference evidence="1" key="1">
    <citation type="submission" date="2014-11" db="EMBL/GenBank/DDBJ databases">
        <authorList>
            <person name="Amaro Gonzalez C."/>
        </authorList>
    </citation>
    <scope>NUCLEOTIDE SEQUENCE</scope>
</reference>
<accession>A0A0E9TN49</accession>
<organism evidence="1">
    <name type="scientific">Anguilla anguilla</name>
    <name type="common">European freshwater eel</name>
    <name type="synonym">Muraena anguilla</name>
    <dbReference type="NCBI Taxonomy" id="7936"/>
    <lineage>
        <taxon>Eukaryota</taxon>
        <taxon>Metazoa</taxon>
        <taxon>Chordata</taxon>
        <taxon>Craniata</taxon>
        <taxon>Vertebrata</taxon>
        <taxon>Euteleostomi</taxon>
        <taxon>Actinopterygii</taxon>
        <taxon>Neopterygii</taxon>
        <taxon>Teleostei</taxon>
        <taxon>Anguilliformes</taxon>
        <taxon>Anguillidae</taxon>
        <taxon>Anguilla</taxon>
    </lineage>
</organism>
<dbReference type="EMBL" id="GBXM01053453">
    <property type="protein sequence ID" value="JAH55124.1"/>
    <property type="molecule type" value="Transcribed_RNA"/>
</dbReference>
<dbReference type="AlphaFoldDB" id="A0A0E9TN49"/>
<name>A0A0E9TN49_ANGAN</name>
<proteinExistence type="predicted"/>